<reference evidence="1" key="1">
    <citation type="journal article" date="2013" name="Environ. Microbiol.">
        <title>Microbiota from the distal guts of lean and obese adolescents exhibit partial functional redundancy besides clear differences in community structure.</title>
        <authorList>
            <person name="Ferrer M."/>
            <person name="Ruiz A."/>
            <person name="Lanza F."/>
            <person name="Haange S.B."/>
            <person name="Oberbach A."/>
            <person name="Till H."/>
            <person name="Bargiela R."/>
            <person name="Campoy C."/>
            <person name="Segura M.T."/>
            <person name="Richter M."/>
            <person name="von Bergen M."/>
            <person name="Seifert J."/>
            <person name="Suarez A."/>
        </authorList>
    </citation>
    <scope>NUCLEOTIDE SEQUENCE</scope>
</reference>
<dbReference type="EMBL" id="AJWZ01009517">
    <property type="protein sequence ID" value="EKC51085.1"/>
    <property type="molecule type" value="Genomic_DNA"/>
</dbReference>
<evidence type="ECO:0000313" key="1">
    <source>
        <dbReference type="EMBL" id="EKC51085.1"/>
    </source>
</evidence>
<comment type="caution">
    <text evidence="1">The sequence shown here is derived from an EMBL/GenBank/DDBJ whole genome shotgun (WGS) entry which is preliminary data.</text>
</comment>
<name>K1SBL3_9ZZZZ</name>
<feature type="non-terminal residue" evidence="1">
    <location>
        <position position="191"/>
    </location>
</feature>
<protein>
    <submittedName>
        <fullName evidence="1">Stage II sporulation protein P</fullName>
    </submittedName>
</protein>
<gene>
    <name evidence="1" type="ORF">OBE_13784</name>
</gene>
<dbReference type="AlphaFoldDB" id="K1SBL3"/>
<dbReference type="Pfam" id="PF07454">
    <property type="entry name" value="SpoIIP"/>
    <property type="match status" value="1"/>
</dbReference>
<dbReference type="InterPro" id="IPR010897">
    <property type="entry name" value="Spore_II_P"/>
</dbReference>
<dbReference type="NCBIfam" id="TIGR02867">
    <property type="entry name" value="spore_II_P"/>
    <property type="match status" value="1"/>
</dbReference>
<sequence>GRVFRQQKNDINDSVVGVGTELTKELEKRGYSVYHDTTRYDSINGGIDRSLAYNKSLEGVQNIRKKNPDIKVLIDLHRDSVGKGKHTYTTIQGKKTAIVMFFNGMSRTKSGAIPYLYNPNLQGNLAFSLQMKCTAMEYYDGFTKPIYLKGYRYNLHLEPRSLLIELGNENNTVEEAKNAAAPLADVLDKVL</sequence>
<accession>K1SBL3</accession>
<feature type="non-terminal residue" evidence="1">
    <location>
        <position position="1"/>
    </location>
</feature>
<proteinExistence type="predicted"/>
<organism evidence="1">
    <name type="scientific">human gut metagenome</name>
    <dbReference type="NCBI Taxonomy" id="408170"/>
    <lineage>
        <taxon>unclassified sequences</taxon>
        <taxon>metagenomes</taxon>
        <taxon>organismal metagenomes</taxon>
    </lineage>
</organism>